<evidence type="ECO:0000256" key="16">
    <source>
        <dbReference type="SAM" id="Phobius"/>
    </source>
</evidence>
<feature type="disulfide bond" evidence="14">
    <location>
        <begin position="173"/>
        <end position="185"/>
    </location>
</feature>
<feature type="domain" description="EGF-like" evidence="17">
    <location>
        <begin position="309"/>
        <end position="345"/>
    </location>
</feature>
<dbReference type="SUPFAM" id="SSF57196">
    <property type="entry name" value="EGF/Laminin"/>
    <property type="match status" value="2"/>
</dbReference>
<evidence type="ECO:0000256" key="8">
    <source>
        <dbReference type="ARBA" id="ARBA00022843"/>
    </source>
</evidence>
<comment type="function">
    <text evidence="15">Putative Notch ligand involved in the mediation of Notch signaling.</text>
</comment>
<dbReference type="PANTHER" id="PTHR24049">
    <property type="entry name" value="CRUMBS FAMILY MEMBER"/>
    <property type="match status" value="1"/>
</dbReference>
<evidence type="ECO:0000256" key="1">
    <source>
        <dbReference type="ARBA" id="ARBA00004479"/>
    </source>
</evidence>
<evidence type="ECO:0000256" key="3">
    <source>
        <dbReference type="ARBA" id="ARBA00022536"/>
    </source>
</evidence>
<evidence type="ECO:0000256" key="14">
    <source>
        <dbReference type="PROSITE-ProRule" id="PRU00377"/>
    </source>
</evidence>
<evidence type="ECO:0000259" key="17">
    <source>
        <dbReference type="PROSITE" id="PS50026"/>
    </source>
</evidence>
<dbReference type="InterPro" id="IPR013032">
    <property type="entry name" value="EGF-like_CS"/>
</dbReference>
<dbReference type="GO" id="GO:0007157">
    <property type="term" value="P:heterophilic cell-cell adhesion via plasma membrane cell adhesion molecules"/>
    <property type="evidence" value="ECO:0007669"/>
    <property type="project" value="TreeGrafter"/>
</dbReference>
<accession>A0A670ZMJ8</accession>
<keyword evidence="5 15" id="KW-0732">Signal</keyword>
<evidence type="ECO:0000256" key="11">
    <source>
        <dbReference type="ARBA" id="ARBA00023157"/>
    </source>
</evidence>
<dbReference type="FunFam" id="2.10.25.140:FF:000001">
    <property type="entry name" value="Delta-like protein"/>
    <property type="match status" value="1"/>
</dbReference>
<keyword evidence="7" id="KW-0221">Differentiation</keyword>
<name>A0A670ZMJ8_PSETE</name>
<feature type="disulfide bond" evidence="13">
    <location>
        <begin position="297"/>
        <end position="306"/>
    </location>
</feature>
<organism evidence="19 20">
    <name type="scientific">Pseudonaja textilis</name>
    <name type="common">Eastern brown snake</name>
    <dbReference type="NCBI Taxonomy" id="8673"/>
    <lineage>
        <taxon>Eukaryota</taxon>
        <taxon>Metazoa</taxon>
        <taxon>Chordata</taxon>
        <taxon>Craniata</taxon>
        <taxon>Vertebrata</taxon>
        <taxon>Euteleostomi</taxon>
        <taxon>Lepidosauria</taxon>
        <taxon>Squamata</taxon>
        <taxon>Bifurcata</taxon>
        <taxon>Unidentata</taxon>
        <taxon>Episquamata</taxon>
        <taxon>Toxicofera</taxon>
        <taxon>Serpentes</taxon>
        <taxon>Colubroidea</taxon>
        <taxon>Elapidae</taxon>
        <taxon>Hydrophiinae</taxon>
        <taxon>Pseudonaja</taxon>
    </lineage>
</organism>
<dbReference type="AlphaFoldDB" id="A0A670ZMJ8"/>
<keyword evidence="9 15" id="KW-1133">Transmembrane helix</keyword>
<dbReference type="Gene3D" id="2.10.25.140">
    <property type="match status" value="1"/>
</dbReference>
<comment type="subcellular location">
    <subcellularLocation>
        <location evidence="1 15">Membrane</location>
        <topology evidence="1 15">Single-pass type I membrane protein</topology>
    </subcellularLocation>
</comment>
<dbReference type="PROSITE" id="PS00010">
    <property type="entry name" value="ASX_HYDROXYL"/>
    <property type="match status" value="2"/>
</dbReference>
<keyword evidence="12" id="KW-0325">Glycoprotein</keyword>
<feature type="disulfide bond" evidence="13">
    <location>
        <begin position="412"/>
        <end position="421"/>
    </location>
</feature>
<feature type="disulfide bond" evidence="14">
    <location>
        <begin position="193"/>
        <end position="202"/>
    </location>
</feature>
<dbReference type="GO" id="GO:0032991">
    <property type="term" value="C:protein-containing complex"/>
    <property type="evidence" value="ECO:0007669"/>
    <property type="project" value="TreeGrafter"/>
</dbReference>
<dbReference type="Pfam" id="PF01414">
    <property type="entry name" value="DSL"/>
    <property type="match status" value="1"/>
</dbReference>
<dbReference type="Proteomes" id="UP000472273">
    <property type="component" value="Unplaced"/>
</dbReference>
<dbReference type="InterPro" id="IPR051022">
    <property type="entry name" value="Notch_Cell-Fate_Det"/>
</dbReference>
<dbReference type="GeneTree" id="ENSGT00940000164418"/>
<keyword evidence="6 15" id="KW-0677">Repeat</keyword>
<feature type="disulfide bond" evidence="14">
    <location>
        <begin position="160"/>
        <end position="169"/>
    </location>
</feature>
<comment type="caution">
    <text evidence="13">Lacks conserved residue(s) required for the propagation of feature annotation.</text>
</comment>
<dbReference type="InterPro" id="IPR000152">
    <property type="entry name" value="EGF-type_Asp/Asn_hydroxyl_site"/>
</dbReference>
<feature type="disulfide bond" evidence="13">
    <location>
        <begin position="450"/>
        <end position="459"/>
    </location>
</feature>
<dbReference type="InterPro" id="IPR011651">
    <property type="entry name" value="Notch_ligand_N"/>
</dbReference>
<dbReference type="Pfam" id="PF00008">
    <property type="entry name" value="EGF"/>
    <property type="match status" value="5"/>
</dbReference>
<sequence>EKKKWTRLAGWGILGVEAEPAGVFELQVHSFTTSNPQKFCRGAQPCHLFFRVCLKHAQAVVSPEPPCTFGAALSNIVPADRHAVAASGLIRVPFHFKWPGTFSLIIESWRADSGEPSTEDAQRLISRLATRRRLAVGEEWSQDVQLGDQSELRYSYHVTCDEHYYGESCSDYCRPRDDTFGHYTCDELGRRICLAGWQGDYCSEPVCLAECSRSHGYCEKPGECKCRIGWQGPSCDSCVRYPGCLHGTCLQPWQCNCQEGWGGLFCNQDLNYCTNHHPCQNGATCTNTGQGSYTCTCPAGFLGTNCEVEVNECDSSPCRNGGSCSDLENDYKCTCPQGFYSKNCEISAMTCADGPCFNGGTCMEKHSGGYTCRCPLNYHGSNCEKKIDRCSNNPCLNGARCLDLGRSVLCKCLPGFASSRCELNIDDCACNPCANGGTCIDGPNSYSCSCTLGYGGKDCSVRMDACSSNPCQNSGTCYTHFSGHVCECPAGFMGSSCEFHVQLPTPVSSPWMAEGPVPTALAVSFALGLLTLLLAACAILAVLQHLRNGSHPRKSRVCNDLVAVNNFRDRENRLLSRGCFKVSNKEAPFHGDRFSCKRKLLDQNLYTASLGFPGESVNWLLSGLPSKISGTRRAFSNLVPSRSTGSSSQRNTCW</sequence>
<dbReference type="InterPro" id="IPR001881">
    <property type="entry name" value="EGF-like_Ca-bd_dom"/>
</dbReference>
<reference evidence="19" key="1">
    <citation type="submission" date="2025-08" db="UniProtKB">
        <authorList>
            <consortium name="Ensembl"/>
        </authorList>
    </citation>
    <scope>IDENTIFICATION</scope>
</reference>
<feature type="transmembrane region" description="Helical" evidence="16">
    <location>
        <begin position="520"/>
        <end position="543"/>
    </location>
</feature>
<feature type="disulfide bond" evidence="13">
    <location>
        <begin position="488"/>
        <end position="497"/>
    </location>
</feature>
<dbReference type="Ensembl" id="ENSPTXT00000024697.1">
    <property type="protein sequence ID" value="ENSPTXP00000023955.1"/>
    <property type="gene ID" value="ENSPTXG00000016634.1"/>
</dbReference>
<evidence type="ECO:0000256" key="12">
    <source>
        <dbReference type="ARBA" id="ARBA00023180"/>
    </source>
</evidence>
<dbReference type="Pfam" id="PF21700">
    <property type="entry name" value="EGF_DL_JAG"/>
    <property type="match status" value="1"/>
</dbReference>
<feature type="domain" description="EGF-like" evidence="17">
    <location>
        <begin position="347"/>
        <end position="384"/>
    </location>
</feature>
<feature type="domain" description="EGF-like" evidence="17">
    <location>
        <begin position="424"/>
        <end position="460"/>
    </location>
</feature>
<dbReference type="CDD" id="cd00054">
    <property type="entry name" value="EGF_CA"/>
    <property type="match status" value="6"/>
</dbReference>
<dbReference type="FunFam" id="2.60.40.3510:FF:000004">
    <property type="entry name" value="Delta-like protein"/>
    <property type="match status" value="1"/>
</dbReference>
<dbReference type="GO" id="GO:0005886">
    <property type="term" value="C:plasma membrane"/>
    <property type="evidence" value="ECO:0007669"/>
    <property type="project" value="UniProtKB-ARBA"/>
</dbReference>
<keyword evidence="8" id="KW-0832">Ubl conjugation</keyword>
<dbReference type="InterPro" id="IPR018097">
    <property type="entry name" value="EGF_Ca-bd_CS"/>
</dbReference>
<proteinExistence type="predicted"/>
<protein>
    <recommendedName>
        <fullName evidence="15">Delta-like protein</fullName>
    </recommendedName>
</protein>
<dbReference type="Gene3D" id="2.60.40.3510">
    <property type="match status" value="1"/>
</dbReference>
<dbReference type="FunFam" id="2.10.25.10:FF:000255">
    <property type="entry name" value="Sushi, nidogen and EGF-like domains 1"/>
    <property type="match status" value="1"/>
</dbReference>
<evidence type="ECO:0000313" key="20">
    <source>
        <dbReference type="Proteomes" id="UP000472273"/>
    </source>
</evidence>
<dbReference type="InterPro" id="IPR001774">
    <property type="entry name" value="DSL"/>
</dbReference>
<dbReference type="Pfam" id="PF12661">
    <property type="entry name" value="hEGF"/>
    <property type="match status" value="1"/>
</dbReference>
<dbReference type="InterPro" id="IPR000742">
    <property type="entry name" value="EGF"/>
</dbReference>
<dbReference type="GO" id="GO:0030154">
    <property type="term" value="P:cell differentiation"/>
    <property type="evidence" value="ECO:0007669"/>
    <property type="project" value="UniProtKB-KW"/>
</dbReference>
<evidence type="ECO:0000256" key="4">
    <source>
        <dbReference type="ARBA" id="ARBA00022692"/>
    </source>
</evidence>
<keyword evidence="11 13" id="KW-1015">Disulfide bond</keyword>
<feature type="domain" description="EGF-like" evidence="17">
    <location>
        <begin position="462"/>
        <end position="498"/>
    </location>
</feature>
<evidence type="ECO:0000259" key="18">
    <source>
        <dbReference type="PROSITE" id="PS51051"/>
    </source>
</evidence>
<dbReference type="SUPFAM" id="SSF57184">
    <property type="entry name" value="Growth factor receptor domain"/>
    <property type="match status" value="1"/>
</dbReference>
<evidence type="ECO:0000256" key="13">
    <source>
        <dbReference type="PROSITE-ProRule" id="PRU00076"/>
    </source>
</evidence>
<keyword evidence="2 15" id="KW-0217">Developmental protein</keyword>
<dbReference type="PROSITE" id="PS51051">
    <property type="entry name" value="DSL"/>
    <property type="match status" value="1"/>
</dbReference>
<feature type="disulfide bond" evidence="13">
    <location>
        <begin position="374"/>
        <end position="383"/>
    </location>
</feature>
<evidence type="ECO:0000313" key="19">
    <source>
        <dbReference type="Ensembl" id="ENSPTXP00000023955.1"/>
    </source>
</evidence>
<dbReference type="InterPro" id="IPR009030">
    <property type="entry name" value="Growth_fac_rcpt_cys_sf"/>
</dbReference>
<dbReference type="GO" id="GO:0045197">
    <property type="term" value="P:establishment or maintenance of epithelial cell apical/basal polarity"/>
    <property type="evidence" value="ECO:0007669"/>
    <property type="project" value="TreeGrafter"/>
</dbReference>
<evidence type="ECO:0000256" key="5">
    <source>
        <dbReference type="ARBA" id="ARBA00022729"/>
    </source>
</evidence>
<dbReference type="GO" id="GO:0007219">
    <property type="term" value="P:Notch signaling pathway"/>
    <property type="evidence" value="ECO:0007669"/>
    <property type="project" value="InterPro"/>
</dbReference>
<evidence type="ECO:0000256" key="2">
    <source>
        <dbReference type="ARBA" id="ARBA00022473"/>
    </source>
</evidence>
<dbReference type="SMART" id="SM00179">
    <property type="entry name" value="EGF_CA"/>
    <property type="match status" value="6"/>
</dbReference>
<evidence type="ECO:0000256" key="7">
    <source>
        <dbReference type="ARBA" id="ARBA00022782"/>
    </source>
</evidence>
<dbReference type="Gene3D" id="2.10.25.10">
    <property type="entry name" value="Laminin"/>
    <property type="match status" value="7"/>
</dbReference>
<dbReference type="FunFam" id="2.10.25.10:FF:000066">
    <property type="entry name" value="FAT atypical cadherin 4"/>
    <property type="match status" value="1"/>
</dbReference>
<dbReference type="PROSITE" id="PS00022">
    <property type="entry name" value="EGF_1"/>
    <property type="match status" value="7"/>
</dbReference>
<dbReference type="Pfam" id="PF07657">
    <property type="entry name" value="MNNL"/>
    <property type="match status" value="1"/>
</dbReference>
<evidence type="ECO:0000256" key="9">
    <source>
        <dbReference type="ARBA" id="ARBA00022989"/>
    </source>
</evidence>
<evidence type="ECO:0000256" key="15">
    <source>
        <dbReference type="RuleBase" id="RU280815"/>
    </source>
</evidence>
<dbReference type="SMART" id="SM00181">
    <property type="entry name" value="EGF"/>
    <property type="match status" value="8"/>
</dbReference>
<feature type="domain" description="EGF-like" evidence="17">
    <location>
        <begin position="386"/>
        <end position="422"/>
    </location>
</feature>
<evidence type="ECO:0000256" key="6">
    <source>
        <dbReference type="ARBA" id="ARBA00022737"/>
    </source>
</evidence>
<dbReference type="FunFam" id="2.10.25.10:FF:000018">
    <property type="entry name" value="Delta-like 1"/>
    <property type="match status" value="1"/>
</dbReference>
<dbReference type="FunFam" id="2.10.25.10:FF:000012">
    <property type="entry name" value="Delta-like protein"/>
    <property type="match status" value="3"/>
</dbReference>
<dbReference type="FunFam" id="2.10.25.10:FF:000064">
    <property type="entry name" value="Delta-like protein"/>
    <property type="match status" value="1"/>
</dbReference>
<dbReference type="PROSITE" id="PS01187">
    <property type="entry name" value="EGF_CA"/>
    <property type="match status" value="2"/>
</dbReference>
<keyword evidence="20" id="KW-1185">Reference proteome</keyword>
<keyword evidence="3 13" id="KW-0245">EGF-like domain</keyword>
<dbReference type="PROSITE" id="PS50026">
    <property type="entry name" value="EGF_3"/>
    <property type="match status" value="6"/>
</dbReference>
<dbReference type="PRINTS" id="PR00010">
    <property type="entry name" value="EGFBLOOD"/>
</dbReference>
<evidence type="ECO:0000256" key="10">
    <source>
        <dbReference type="ARBA" id="ARBA00023136"/>
    </source>
</evidence>
<feature type="disulfide bond" evidence="13">
    <location>
        <begin position="335"/>
        <end position="344"/>
    </location>
</feature>
<reference evidence="19" key="2">
    <citation type="submission" date="2025-09" db="UniProtKB">
        <authorList>
            <consortium name="Ensembl"/>
        </authorList>
    </citation>
    <scope>IDENTIFICATION</scope>
</reference>
<keyword evidence="10 15" id="KW-0472">Membrane</keyword>
<dbReference type="OMA" id="CSEPVCL"/>
<dbReference type="GO" id="GO:0005509">
    <property type="term" value="F:calcium ion binding"/>
    <property type="evidence" value="ECO:0007669"/>
    <property type="project" value="InterPro"/>
</dbReference>
<keyword evidence="4 15" id="KW-0812">Transmembrane</keyword>
<feature type="domain" description="EGF-like" evidence="17">
    <location>
        <begin position="269"/>
        <end position="307"/>
    </location>
</feature>
<feature type="domain" description="DSL" evidence="18">
    <location>
        <begin position="158"/>
        <end position="202"/>
    </location>
</feature>
<dbReference type="PROSITE" id="PS01186">
    <property type="entry name" value="EGF_2"/>
    <property type="match status" value="6"/>
</dbReference>
<dbReference type="SMART" id="SM00051">
    <property type="entry name" value="DSL"/>
    <property type="match status" value="1"/>
</dbReference>